<evidence type="ECO:0000256" key="2">
    <source>
        <dbReference type="ARBA" id="ARBA00022741"/>
    </source>
</evidence>
<evidence type="ECO:0000256" key="4">
    <source>
        <dbReference type="ARBA" id="ARBA00022801"/>
    </source>
</evidence>
<dbReference type="Gene3D" id="3.90.320.10">
    <property type="match status" value="1"/>
</dbReference>
<dbReference type="EMBL" id="WHNZ01000013">
    <property type="protein sequence ID" value="NOU99516.1"/>
    <property type="molecule type" value="Genomic_DNA"/>
</dbReference>
<gene>
    <name evidence="11" type="ORF">GC097_05685</name>
</gene>
<dbReference type="Proteomes" id="UP000618579">
    <property type="component" value="Unassembled WGS sequence"/>
</dbReference>
<comment type="caution">
    <text evidence="11">The sequence shown here is derived from an EMBL/GenBank/DDBJ whole genome shotgun (WGS) entry which is preliminary data.</text>
</comment>
<dbReference type="Pfam" id="PF12705">
    <property type="entry name" value="PDDEXK_1"/>
    <property type="match status" value="1"/>
</dbReference>
<keyword evidence="6" id="KW-0269">Exonuclease</keyword>
<dbReference type="RefSeq" id="WP_171682392.1">
    <property type="nucleotide sequence ID" value="NZ_WHNZ01000013.1"/>
</dbReference>
<evidence type="ECO:0000256" key="3">
    <source>
        <dbReference type="ARBA" id="ARBA00022763"/>
    </source>
</evidence>
<evidence type="ECO:0000256" key="1">
    <source>
        <dbReference type="ARBA" id="ARBA00022722"/>
    </source>
</evidence>
<keyword evidence="7" id="KW-0067">ATP-binding</keyword>
<keyword evidence="8" id="KW-0238">DNA-binding</keyword>
<sequence>MPSTFIGNLQESFQKSPLSKKILLAPRFADGQQWLHQVCKVYGHVLNVEVQTIESLALKQAALKLFQQKKTYIRSGQSFWLVQQILMDLAKEDNDYLSEANLSPGMVSCFQRTIEDLRQALVLAKELDPTHFVEQNKGQYVKAVLQRYEEKLHKHNFIDFMHLAEIVVENVDDTVFVMPGNDLLSKAQRTILEKITGNRLIRVDFSLPFTSDESDFLASKAAFFHATGAMAEVREVMRRILSNDAALDQVEIIASNYETYAGAIHGLASEIAIPCTFSSGLPLQYCRMGRTLLKLLHWIENDFPIADFLELLREGGISFRNVDEGVRSSEWIRTIEALNIGWGKDRYFILFDENVSEQEKSLLMKLKKVFSDLFSGLPKDSEWSPYLVVKWLQQVMKMYGAIQDEDDALVLKELEGMVDTLSIEGLSSSLMRKDVALQYVKQLLSGIRVKTTSTPSSGAIHISALSNGGLSGRPFTYIVGMDEHSWSVIPRQDPVLLDEERQNVSPDLILSTERSRLLKKEQLTRLGAITGNATLSYSSYKISEGKHSSPAFEYLQIFRNKTKLQDADYSVLQGSLSMPEGYLSHALPLDASDLWAREMIDQHGRMLNGRHALETSYPFLQKGIHAVRQRISNSITAYDGRIESESLASDVRKRAFSASQLERYSECPMRYYFGYVLGIWPKNETAYDRTRWLDPANRGNLLHRIFYNYLKRVTSNASQRPDHDKHVLHVITDEELEHYKRLIPAPSQHILQKESDDIRQDVEWFYNEEAAKATLPRYFEQELSVDGEPLQVKLTDDSFITLKGFIDRIDQIATNQYRIIDYKTGSPSKYRENEYFAGGTQLQHALYALAAEQWLKETGIDKDALVTESAYYFPTARGIGREVVRLQNKRNELSHLMRSLLTSMEQGIYTPTHETSRCRYCDYASVCGNHAEFMEGKKANPKNATLLKELLEVEAID</sequence>
<dbReference type="SUPFAM" id="SSF52540">
    <property type="entry name" value="P-loop containing nucleoside triphosphate hydrolases"/>
    <property type="match status" value="1"/>
</dbReference>
<evidence type="ECO:0000259" key="10">
    <source>
        <dbReference type="Pfam" id="PF12705"/>
    </source>
</evidence>
<keyword evidence="1" id="KW-0540">Nuclease</keyword>
<evidence type="ECO:0000256" key="9">
    <source>
        <dbReference type="ARBA" id="ARBA00023204"/>
    </source>
</evidence>
<dbReference type="InterPro" id="IPR038726">
    <property type="entry name" value="PDDEXK_AddAB-type"/>
</dbReference>
<evidence type="ECO:0000256" key="6">
    <source>
        <dbReference type="ARBA" id="ARBA00022839"/>
    </source>
</evidence>
<name>A0ABX1ZHH5_9BACL</name>
<evidence type="ECO:0000256" key="7">
    <source>
        <dbReference type="ARBA" id="ARBA00022840"/>
    </source>
</evidence>
<proteinExistence type="predicted"/>
<organism evidence="11 12">
    <name type="scientific">Paenibacillus planticolens</name>
    <dbReference type="NCBI Taxonomy" id="2654976"/>
    <lineage>
        <taxon>Bacteria</taxon>
        <taxon>Bacillati</taxon>
        <taxon>Bacillota</taxon>
        <taxon>Bacilli</taxon>
        <taxon>Bacillales</taxon>
        <taxon>Paenibacillaceae</taxon>
        <taxon>Paenibacillus</taxon>
    </lineage>
</organism>
<keyword evidence="9" id="KW-0234">DNA repair</keyword>
<evidence type="ECO:0000256" key="8">
    <source>
        <dbReference type="ARBA" id="ARBA00023125"/>
    </source>
</evidence>
<keyword evidence="4" id="KW-0378">Hydrolase</keyword>
<accession>A0ABX1ZHH5</accession>
<keyword evidence="5" id="KW-0347">Helicase</keyword>
<evidence type="ECO:0000256" key="5">
    <source>
        <dbReference type="ARBA" id="ARBA00022806"/>
    </source>
</evidence>
<protein>
    <recommendedName>
        <fullName evidence="10">PD-(D/E)XK endonuclease-like domain-containing protein</fullName>
    </recommendedName>
</protein>
<evidence type="ECO:0000313" key="12">
    <source>
        <dbReference type="Proteomes" id="UP000618579"/>
    </source>
</evidence>
<keyword evidence="3" id="KW-0227">DNA damage</keyword>
<dbReference type="InterPro" id="IPR011604">
    <property type="entry name" value="PDDEXK-like_dom_sf"/>
</dbReference>
<dbReference type="InterPro" id="IPR011335">
    <property type="entry name" value="Restrct_endonuc-II-like"/>
</dbReference>
<reference evidence="11 12" key="1">
    <citation type="submission" date="2019-10" db="EMBL/GenBank/DDBJ databases">
        <title>Description of Paenibacillus pedi sp. nov.</title>
        <authorList>
            <person name="Carlier A."/>
            <person name="Qi S."/>
        </authorList>
    </citation>
    <scope>NUCLEOTIDE SEQUENCE [LARGE SCALE GENOMIC DNA]</scope>
    <source>
        <strain evidence="11 12">LMG 31457</strain>
    </source>
</reference>
<keyword evidence="12" id="KW-1185">Reference proteome</keyword>
<keyword evidence="2" id="KW-0547">Nucleotide-binding</keyword>
<dbReference type="SUPFAM" id="SSF52980">
    <property type="entry name" value="Restriction endonuclease-like"/>
    <property type="match status" value="1"/>
</dbReference>
<evidence type="ECO:0000313" key="11">
    <source>
        <dbReference type="EMBL" id="NOU99516.1"/>
    </source>
</evidence>
<dbReference type="InterPro" id="IPR027417">
    <property type="entry name" value="P-loop_NTPase"/>
</dbReference>
<feature type="domain" description="PD-(D/E)XK endonuclease-like" evidence="10">
    <location>
        <begin position="656"/>
        <end position="927"/>
    </location>
</feature>